<dbReference type="EMBL" id="JAANHS010000006">
    <property type="protein sequence ID" value="NHB77077.1"/>
    <property type="molecule type" value="Genomic_DNA"/>
</dbReference>
<feature type="transmembrane region" description="Helical" evidence="1">
    <location>
        <begin position="50"/>
        <end position="72"/>
    </location>
</feature>
<name>A0ABX0G816_9RHOB</name>
<keyword evidence="1" id="KW-0812">Transmembrane</keyword>
<dbReference type="Pfam" id="PF10658">
    <property type="entry name" value="DUF2484"/>
    <property type="match status" value="1"/>
</dbReference>
<accession>A0ABX0G816</accession>
<evidence type="ECO:0000313" key="2">
    <source>
        <dbReference type="EMBL" id="NHB77077.1"/>
    </source>
</evidence>
<evidence type="ECO:0000313" key="3">
    <source>
        <dbReference type="Proteomes" id="UP001515660"/>
    </source>
</evidence>
<keyword evidence="1" id="KW-0472">Membrane</keyword>
<comment type="caution">
    <text evidence="2">The sequence shown here is derived from an EMBL/GenBank/DDBJ whole genome shotgun (WGS) entry which is preliminary data.</text>
</comment>
<protein>
    <submittedName>
        <fullName evidence="2">DUF2484 family protein</fullName>
    </submittedName>
</protein>
<proteinExistence type="predicted"/>
<keyword evidence="1" id="KW-1133">Transmembrane helix</keyword>
<sequence length="88" mass="9767">MSPPLILGCLWVLAAAVTAMLPMRRQMAPGLALLAAAPVLLVWIGWLHGWLWLAVGLFAFVSMFRNPLLYFARRAMGRPAPLPKELEK</sequence>
<keyword evidence="3" id="KW-1185">Reference proteome</keyword>
<reference evidence="2 3" key="1">
    <citation type="journal article" date="2022" name="Microorganisms">
        <title>Genome Sequence and Characterization of a Xanthorhodopsin-Containing, Aerobic Anoxygenic Phototrophic Rhodobacter Species, Isolated from Mesophilic Conditions at Yellowstone National Park.</title>
        <authorList>
            <person name="Kyndt J.A."/>
            <person name="Robertson S."/>
            <person name="Shoffstall I.B."/>
            <person name="Ramaley R.F."/>
            <person name="Meyer T.E."/>
        </authorList>
    </citation>
    <scope>NUCLEOTIDE SEQUENCE [LARGE SCALE GENOMIC DNA]</scope>
    <source>
        <strain evidence="2 3">M37P</strain>
    </source>
</reference>
<dbReference type="InterPro" id="IPR018919">
    <property type="entry name" value="DUF2484"/>
</dbReference>
<dbReference type="RefSeq" id="WP_128513752.1">
    <property type="nucleotide sequence ID" value="NZ_JAANHS010000006.1"/>
</dbReference>
<gene>
    <name evidence="2" type="ORF">G8O29_10035</name>
</gene>
<organism evidence="2 3">
    <name type="scientific">Rhodobacter calidifons</name>
    <dbReference type="NCBI Taxonomy" id="2715277"/>
    <lineage>
        <taxon>Bacteria</taxon>
        <taxon>Pseudomonadati</taxon>
        <taxon>Pseudomonadota</taxon>
        <taxon>Alphaproteobacteria</taxon>
        <taxon>Rhodobacterales</taxon>
        <taxon>Rhodobacter group</taxon>
        <taxon>Rhodobacter</taxon>
    </lineage>
</organism>
<dbReference type="Proteomes" id="UP001515660">
    <property type="component" value="Unassembled WGS sequence"/>
</dbReference>
<evidence type="ECO:0000256" key="1">
    <source>
        <dbReference type="SAM" id="Phobius"/>
    </source>
</evidence>